<reference evidence="1 2" key="1">
    <citation type="journal article" date="2019" name="Appl. Microbiol. Biotechnol.">
        <title>Differential efficiency of wild type rhizogenic strains for rol gene transformation of plants.</title>
        <authorList>
            <person name="Desmet S."/>
            <person name="De Keyser E."/>
            <person name="Van Vaerenbergh J."/>
            <person name="Baeyen S."/>
            <person name="Van Huylenbroeck J."/>
            <person name="Geelen D."/>
            <person name="Dhooghe E."/>
        </authorList>
    </citation>
    <scope>NUCLEOTIDE SEQUENCE [LARGE SCALE GENOMIC DNA]</scope>
    <source>
        <strain evidence="1 2">MAFF210266</strain>
    </source>
</reference>
<proteinExistence type="predicted"/>
<comment type="caution">
    <text evidence="1">The sequence shown here is derived from an EMBL/GenBank/DDBJ whole genome shotgun (WGS) entry which is preliminary data.</text>
</comment>
<gene>
    <name evidence="1" type="ORF">EXN61_21690</name>
</gene>
<protein>
    <submittedName>
        <fullName evidence="1">Uncharacterized protein</fullName>
    </submittedName>
</protein>
<sequence>MVNKLPVVGHMQGLRHTGGAHLKEGRVFLQYTDEKENWQEIEMQLGDAMYLLSLLKGLQLNLGIPFPDDPRAPQ</sequence>
<dbReference type="AlphaFoldDB" id="A0A546XRV3"/>
<dbReference type="Proteomes" id="UP000317023">
    <property type="component" value="Unassembled WGS sequence"/>
</dbReference>
<name>A0A546XRV3_AGRTU</name>
<organism evidence="1 2">
    <name type="scientific">Agrobacterium tumefaciens</name>
    <dbReference type="NCBI Taxonomy" id="358"/>
    <lineage>
        <taxon>Bacteria</taxon>
        <taxon>Pseudomonadati</taxon>
        <taxon>Pseudomonadota</taxon>
        <taxon>Alphaproteobacteria</taxon>
        <taxon>Hyphomicrobiales</taxon>
        <taxon>Rhizobiaceae</taxon>
        <taxon>Rhizobium/Agrobacterium group</taxon>
        <taxon>Agrobacterium</taxon>
        <taxon>Agrobacterium tumefaciens complex</taxon>
    </lineage>
</organism>
<accession>A0A546XRV3</accession>
<evidence type="ECO:0000313" key="2">
    <source>
        <dbReference type="Proteomes" id="UP000317023"/>
    </source>
</evidence>
<dbReference type="RefSeq" id="WP_142859133.1">
    <property type="nucleotide sequence ID" value="NZ_SGOE01000008.1"/>
</dbReference>
<dbReference type="EMBL" id="SGOE01000008">
    <property type="protein sequence ID" value="TRB03478.1"/>
    <property type="molecule type" value="Genomic_DNA"/>
</dbReference>
<evidence type="ECO:0000313" key="1">
    <source>
        <dbReference type="EMBL" id="TRB03478.1"/>
    </source>
</evidence>